<keyword evidence="1" id="KW-0648">Protein biosynthesis</keyword>
<dbReference type="GO" id="GO:0006450">
    <property type="term" value="P:regulation of translational fidelity"/>
    <property type="evidence" value="ECO:0007669"/>
    <property type="project" value="InterPro"/>
</dbReference>
<evidence type="ECO:0000256" key="1">
    <source>
        <dbReference type="HAMAP-Rule" id="MF_00122"/>
    </source>
</evidence>
<comment type="catalytic activity">
    <reaction evidence="1">
        <text>L-glutamyl-tRNA(Gln) + L-glutamine + ATP + H2O = L-glutaminyl-tRNA(Gln) + L-glutamate + ADP + phosphate + H(+)</text>
        <dbReference type="Rhea" id="RHEA:17521"/>
        <dbReference type="Rhea" id="RHEA-COMP:9681"/>
        <dbReference type="Rhea" id="RHEA-COMP:9684"/>
        <dbReference type="ChEBI" id="CHEBI:15377"/>
        <dbReference type="ChEBI" id="CHEBI:15378"/>
        <dbReference type="ChEBI" id="CHEBI:29985"/>
        <dbReference type="ChEBI" id="CHEBI:30616"/>
        <dbReference type="ChEBI" id="CHEBI:43474"/>
        <dbReference type="ChEBI" id="CHEBI:58359"/>
        <dbReference type="ChEBI" id="CHEBI:78520"/>
        <dbReference type="ChEBI" id="CHEBI:78521"/>
        <dbReference type="ChEBI" id="CHEBI:456216"/>
    </reaction>
</comment>
<evidence type="ECO:0000256" key="2">
    <source>
        <dbReference type="SAM" id="MobiDB-lite"/>
    </source>
</evidence>
<keyword evidence="1" id="KW-0547">Nucleotide-binding</keyword>
<dbReference type="Pfam" id="PF02686">
    <property type="entry name" value="GatC"/>
    <property type="match status" value="1"/>
</dbReference>
<name>A0A2Z4FLL5_9DELT</name>
<accession>A0A2Z4FLL5</accession>
<proteinExistence type="inferred from homology"/>
<dbReference type="GO" id="GO:0050566">
    <property type="term" value="F:asparaginyl-tRNA synthase (glutamine-hydrolyzing) activity"/>
    <property type="evidence" value="ECO:0007669"/>
    <property type="project" value="RHEA"/>
</dbReference>
<dbReference type="Proteomes" id="UP000249799">
    <property type="component" value="Chromosome"/>
</dbReference>
<dbReference type="GO" id="GO:0016740">
    <property type="term" value="F:transferase activity"/>
    <property type="evidence" value="ECO:0007669"/>
    <property type="project" value="UniProtKB-KW"/>
</dbReference>
<dbReference type="GO" id="GO:0005524">
    <property type="term" value="F:ATP binding"/>
    <property type="evidence" value="ECO:0007669"/>
    <property type="project" value="UniProtKB-KW"/>
</dbReference>
<comment type="catalytic activity">
    <reaction evidence="1">
        <text>L-aspartyl-tRNA(Asn) + L-glutamine + ATP + H2O = L-asparaginyl-tRNA(Asn) + L-glutamate + ADP + phosphate + 2 H(+)</text>
        <dbReference type="Rhea" id="RHEA:14513"/>
        <dbReference type="Rhea" id="RHEA-COMP:9674"/>
        <dbReference type="Rhea" id="RHEA-COMP:9677"/>
        <dbReference type="ChEBI" id="CHEBI:15377"/>
        <dbReference type="ChEBI" id="CHEBI:15378"/>
        <dbReference type="ChEBI" id="CHEBI:29985"/>
        <dbReference type="ChEBI" id="CHEBI:30616"/>
        <dbReference type="ChEBI" id="CHEBI:43474"/>
        <dbReference type="ChEBI" id="CHEBI:58359"/>
        <dbReference type="ChEBI" id="CHEBI:78515"/>
        <dbReference type="ChEBI" id="CHEBI:78516"/>
        <dbReference type="ChEBI" id="CHEBI:456216"/>
    </reaction>
</comment>
<dbReference type="InterPro" id="IPR003837">
    <property type="entry name" value="GatC"/>
</dbReference>
<dbReference type="GO" id="GO:0006412">
    <property type="term" value="P:translation"/>
    <property type="evidence" value="ECO:0007669"/>
    <property type="project" value="UniProtKB-UniRule"/>
</dbReference>
<dbReference type="HAMAP" id="MF_00122">
    <property type="entry name" value="GatC"/>
    <property type="match status" value="1"/>
</dbReference>
<keyword evidence="4" id="KW-1185">Reference proteome</keyword>
<keyword evidence="3" id="KW-0808">Transferase</keyword>
<comment type="subunit">
    <text evidence="1">Heterotrimer of A, B and C subunits.</text>
</comment>
<sequence length="96" mass="11023">MMAISREEVLKIARLAHIELDENKVEKYRKDLCSVLDHIDKLRDLDAQDARMTHPVGVESCLREDEVAQPLVPADVMRNAPDRDGDQFRVPKVLED</sequence>
<feature type="compositionally biased region" description="Basic and acidic residues" evidence="2">
    <location>
        <begin position="80"/>
        <end position="96"/>
    </location>
</feature>
<feature type="region of interest" description="Disordered" evidence="2">
    <location>
        <begin position="76"/>
        <end position="96"/>
    </location>
</feature>
<dbReference type="SUPFAM" id="SSF141000">
    <property type="entry name" value="Glu-tRNAGln amidotransferase C subunit"/>
    <property type="match status" value="1"/>
</dbReference>
<reference evidence="3 4" key="1">
    <citation type="submission" date="2018-06" db="EMBL/GenBank/DDBJ databases">
        <title>Lujinxingia sediminis gen. nov. sp. nov., a new facultative anaerobic member of the class Deltaproteobacteria, and proposal of Lujinxingaceae fam. nov.</title>
        <authorList>
            <person name="Guo L.-Y."/>
            <person name="Li C.-M."/>
            <person name="Wang S."/>
            <person name="Du Z.-J."/>
        </authorList>
    </citation>
    <scope>NUCLEOTIDE SEQUENCE [LARGE SCALE GENOMIC DNA]</scope>
    <source>
        <strain evidence="3 4">FA350</strain>
    </source>
</reference>
<keyword evidence="1" id="KW-0067">ATP-binding</keyword>
<protein>
    <recommendedName>
        <fullName evidence="1">Aspartyl/glutamyl-tRNA(Asn/Gln) amidotransferase subunit C</fullName>
        <shortName evidence="1">Asp/Glu-ADT subunit C</shortName>
        <ecNumber evidence="1">6.3.5.-</ecNumber>
    </recommendedName>
</protein>
<evidence type="ECO:0000313" key="4">
    <source>
        <dbReference type="Proteomes" id="UP000249799"/>
    </source>
</evidence>
<keyword evidence="1" id="KW-0436">Ligase</keyword>
<dbReference type="EC" id="6.3.5.-" evidence="1"/>
<dbReference type="AlphaFoldDB" id="A0A2Z4FLL5"/>
<dbReference type="NCBIfam" id="TIGR00135">
    <property type="entry name" value="gatC"/>
    <property type="match status" value="1"/>
</dbReference>
<dbReference type="Gene3D" id="1.10.20.60">
    <property type="entry name" value="Glu-tRNAGln amidotransferase C subunit, N-terminal domain"/>
    <property type="match status" value="1"/>
</dbReference>
<comment type="similarity">
    <text evidence="1">Belongs to the GatC family.</text>
</comment>
<dbReference type="GO" id="GO:0050567">
    <property type="term" value="F:glutaminyl-tRNA synthase (glutamine-hydrolyzing) activity"/>
    <property type="evidence" value="ECO:0007669"/>
    <property type="project" value="UniProtKB-UniRule"/>
</dbReference>
<evidence type="ECO:0000313" key="3">
    <source>
        <dbReference type="EMBL" id="AWV89841.1"/>
    </source>
</evidence>
<organism evidence="3 4">
    <name type="scientific">Bradymonas sediminis</name>
    <dbReference type="NCBI Taxonomy" id="1548548"/>
    <lineage>
        <taxon>Bacteria</taxon>
        <taxon>Deltaproteobacteria</taxon>
        <taxon>Bradymonadales</taxon>
        <taxon>Bradymonadaceae</taxon>
        <taxon>Bradymonas</taxon>
    </lineage>
</organism>
<dbReference type="EMBL" id="CP030032">
    <property type="protein sequence ID" value="AWV89841.1"/>
    <property type="molecule type" value="Genomic_DNA"/>
</dbReference>
<gene>
    <name evidence="1" type="primary">gatC</name>
    <name evidence="3" type="ORF">DN745_11020</name>
</gene>
<dbReference type="OrthoDB" id="9813938at2"/>
<dbReference type="KEGG" id="bsed:DN745_11020"/>
<dbReference type="InterPro" id="IPR036113">
    <property type="entry name" value="Asp/Glu-ADT_sf_sub_c"/>
</dbReference>
<comment type="function">
    <text evidence="1">Allows the formation of correctly charged Asn-tRNA(Asn) or Gln-tRNA(Gln) through the transamidation of misacylated Asp-tRNA(Asn) or Glu-tRNA(Gln) in organisms which lack either or both of asparaginyl-tRNA or glutaminyl-tRNA synthetases. The reaction takes place in the presence of glutamine and ATP through an activated phospho-Asp-tRNA(Asn) or phospho-Glu-tRNA(Gln).</text>
</comment>